<keyword evidence="3" id="KW-1185">Reference proteome</keyword>
<dbReference type="EMBL" id="JAAXOX010000006">
    <property type="protein sequence ID" value="NKY23433.1"/>
    <property type="molecule type" value="Genomic_DNA"/>
</dbReference>
<comment type="caution">
    <text evidence="2">The sequence shown here is derived from an EMBL/GenBank/DDBJ whole genome shotgun (WGS) entry which is preliminary data.</text>
</comment>
<feature type="signal peptide" evidence="1">
    <location>
        <begin position="1"/>
        <end position="23"/>
    </location>
</feature>
<name>A0A7X6KWG2_9CELL</name>
<feature type="chain" id="PRO_5038555893" description="Lipoprotein" evidence="1">
    <location>
        <begin position="24"/>
        <end position="201"/>
    </location>
</feature>
<evidence type="ECO:0000313" key="3">
    <source>
        <dbReference type="Proteomes" id="UP000581206"/>
    </source>
</evidence>
<dbReference type="Proteomes" id="UP000581206">
    <property type="component" value="Unassembled WGS sequence"/>
</dbReference>
<proteinExistence type="predicted"/>
<dbReference type="RefSeq" id="WP_203767343.1">
    <property type="nucleotide sequence ID" value="NZ_BONL01000006.1"/>
</dbReference>
<keyword evidence="1" id="KW-0732">Signal</keyword>
<sequence length="201" mass="21437">MRVRASAVAACLAALLLGTTGCGGDPAPGDGSAGPAFEGPWAEDFAAAHRSATTGEQRQMLADGVVSDAEYAQVREAFAQCLAEAGYAVTWTANGGFTLDAGSPDVPEELVQERVESCDVEHRGSVDYLYEQVARNPENLDEAEIMAACLVRRDVVAPSFSADDYRRWYDTQGGLLPFTVDERTGERVFDECNADPLGLHG</sequence>
<dbReference type="PROSITE" id="PS51257">
    <property type="entry name" value="PROKAR_LIPOPROTEIN"/>
    <property type="match status" value="1"/>
</dbReference>
<evidence type="ECO:0008006" key="4">
    <source>
        <dbReference type="Google" id="ProtNLM"/>
    </source>
</evidence>
<reference evidence="2 3" key="1">
    <citation type="submission" date="2020-04" db="EMBL/GenBank/DDBJ databases">
        <title>MicrobeNet Type strains.</title>
        <authorList>
            <person name="Nicholson A.C."/>
        </authorList>
    </citation>
    <scope>NUCLEOTIDE SEQUENCE [LARGE SCALE GENOMIC DNA]</scope>
    <source>
        <strain evidence="2 3">ATCC BAA-788</strain>
    </source>
</reference>
<accession>A0A7X6KWG2</accession>
<evidence type="ECO:0000313" key="2">
    <source>
        <dbReference type="EMBL" id="NKY23433.1"/>
    </source>
</evidence>
<dbReference type="AlphaFoldDB" id="A0A7X6KWG2"/>
<gene>
    <name evidence="2" type="ORF">HGA03_12245</name>
</gene>
<organism evidence="2 3">
    <name type="scientific">Cellulomonas denverensis</name>
    <dbReference type="NCBI Taxonomy" id="264297"/>
    <lineage>
        <taxon>Bacteria</taxon>
        <taxon>Bacillati</taxon>
        <taxon>Actinomycetota</taxon>
        <taxon>Actinomycetes</taxon>
        <taxon>Micrococcales</taxon>
        <taxon>Cellulomonadaceae</taxon>
        <taxon>Cellulomonas</taxon>
    </lineage>
</organism>
<evidence type="ECO:0000256" key="1">
    <source>
        <dbReference type="SAM" id="SignalP"/>
    </source>
</evidence>
<protein>
    <recommendedName>
        <fullName evidence="4">Lipoprotein</fullName>
    </recommendedName>
</protein>